<dbReference type="Gene3D" id="3.40.30.10">
    <property type="entry name" value="Glutaredoxin"/>
    <property type="match status" value="1"/>
</dbReference>
<dbReference type="KEGG" id="pll:I858_001560"/>
<dbReference type="RefSeq" id="WP_065524334.1">
    <property type="nucleotide sequence ID" value="NZ_CP016540.2"/>
</dbReference>
<dbReference type="Proteomes" id="UP000053354">
    <property type="component" value="Chromosome"/>
</dbReference>
<organism evidence="1 2">
    <name type="scientific">Planococcus versutus</name>
    <dbReference type="NCBI Taxonomy" id="1302659"/>
    <lineage>
        <taxon>Bacteria</taxon>
        <taxon>Bacillati</taxon>
        <taxon>Bacillota</taxon>
        <taxon>Bacilli</taxon>
        <taxon>Bacillales</taxon>
        <taxon>Caryophanaceae</taxon>
        <taxon>Planococcus</taxon>
    </lineage>
</organism>
<dbReference type="STRING" id="1302659.I858_001560"/>
<dbReference type="NCBIfam" id="TIGR04019">
    <property type="entry name" value="B_thiol_YtxJ"/>
    <property type="match status" value="1"/>
</dbReference>
<dbReference type="OrthoDB" id="677051at2"/>
<accession>A0A1B1RXU5</accession>
<proteinExistence type="predicted"/>
<evidence type="ECO:0000313" key="2">
    <source>
        <dbReference type="Proteomes" id="UP000053354"/>
    </source>
</evidence>
<protein>
    <recommendedName>
        <fullName evidence="3">Bacillithiol system redox-active protein YtxJ</fullName>
    </recommendedName>
</protein>
<gene>
    <name evidence="1" type="ORF">I858_001560</name>
</gene>
<sequence>MKNLTHVDSMDSLKQAVAHNQHYWLFKHSSTCPVSANAWDEYNEYASLHSNQIFLYLVVQEDPDFSKAIEEITGVKHESPQLFHFTSQTVDWHASHDDIKSKSMKEFIF</sequence>
<dbReference type="AlphaFoldDB" id="A0A1B1RXU5"/>
<dbReference type="InterPro" id="IPR036249">
    <property type="entry name" value="Thioredoxin-like_sf"/>
</dbReference>
<keyword evidence="2" id="KW-1185">Reference proteome</keyword>
<evidence type="ECO:0000313" key="1">
    <source>
        <dbReference type="EMBL" id="ANU25765.1"/>
    </source>
</evidence>
<dbReference type="SUPFAM" id="SSF52833">
    <property type="entry name" value="Thioredoxin-like"/>
    <property type="match status" value="1"/>
</dbReference>
<dbReference type="EMBL" id="CP016540">
    <property type="protein sequence ID" value="ANU25765.1"/>
    <property type="molecule type" value="Genomic_DNA"/>
</dbReference>
<evidence type="ECO:0008006" key="3">
    <source>
        <dbReference type="Google" id="ProtNLM"/>
    </source>
</evidence>
<reference evidence="1" key="1">
    <citation type="submission" date="2016-10" db="EMBL/GenBank/DDBJ databases">
        <authorList>
            <person name="See-Too W.S."/>
        </authorList>
    </citation>
    <scope>NUCLEOTIDE SEQUENCE</scope>
    <source>
        <strain evidence="1">L10.15</strain>
    </source>
</reference>
<dbReference type="InterPro" id="IPR022551">
    <property type="entry name" value="BrxC"/>
</dbReference>
<dbReference type="Pfam" id="PF11009">
    <property type="entry name" value="BrxC"/>
    <property type="match status" value="1"/>
</dbReference>
<name>A0A1B1RXU5_9BACL</name>